<evidence type="ECO:0000313" key="3">
    <source>
        <dbReference type="Proteomes" id="UP000314982"/>
    </source>
</evidence>
<dbReference type="Ensembl" id="ENSHHUT00000028226.1">
    <property type="protein sequence ID" value="ENSHHUP00000027149.1"/>
    <property type="gene ID" value="ENSHHUG00000017212.1"/>
</dbReference>
<keyword evidence="3" id="KW-1185">Reference proteome</keyword>
<dbReference type="AlphaFoldDB" id="A0A4W5LN10"/>
<dbReference type="GeneTree" id="ENSGT00940000157565"/>
<proteinExistence type="predicted"/>
<organism evidence="2 3">
    <name type="scientific">Hucho hucho</name>
    <name type="common">huchen</name>
    <dbReference type="NCBI Taxonomy" id="62062"/>
    <lineage>
        <taxon>Eukaryota</taxon>
        <taxon>Metazoa</taxon>
        <taxon>Chordata</taxon>
        <taxon>Craniata</taxon>
        <taxon>Vertebrata</taxon>
        <taxon>Euteleostomi</taxon>
        <taxon>Actinopterygii</taxon>
        <taxon>Neopterygii</taxon>
        <taxon>Teleostei</taxon>
        <taxon>Protacanthopterygii</taxon>
        <taxon>Salmoniformes</taxon>
        <taxon>Salmonidae</taxon>
        <taxon>Salmoninae</taxon>
        <taxon>Hucho</taxon>
    </lineage>
</organism>
<dbReference type="Pfam" id="PF05057">
    <property type="entry name" value="DUF676"/>
    <property type="match status" value="1"/>
</dbReference>
<reference evidence="3" key="1">
    <citation type="submission" date="2018-06" db="EMBL/GenBank/DDBJ databases">
        <title>Genome assembly of Danube salmon.</title>
        <authorList>
            <person name="Macqueen D.J."/>
            <person name="Gundappa M.K."/>
        </authorList>
    </citation>
    <scope>NUCLEOTIDE SEQUENCE [LARGE SCALE GENOMIC DNA]</scope>
</reference>
<sequence length="111" mass="12600">MQKWKKSGSLLQLTCRDHSDPRQTFLYKLSKKSGLHHFRNVVLVGSLQDRYVPYHSARIEMCKTALKDKQTGGPYRFIRAVLQDICSQCRQATGPTLEPGSSRCCLLLGLC</sequence>
<dbReference type="PANTHER" id="PTHR12482">
    <property type="entry name" value="LIPASE ROG1-RELATED-RELATED"/>
    <property type="match status" value="1"/>
</dbReference>
<reference evidence="2" key="2">
    <citation type="submission" date="2025-05" db="UniProtKB">
        <authorList>
            <consortium name="Ensembl"/>
        </authorList>
    </citation>
    <scope>IDENTIFICATION</scope>
</reference>
<evidence type="ECO:0000259" key="1">
    <source>
        <dbReference type="Pfam" id="PF05057"/>
    </source>
</evidence>
<dbReference type="Ensembl" id="ENSHHUT00000025655.1">
    <property type="protein sequence ID" value="ENSHHUP00000024718.1"/>
    <property type="gene ID" value="ENSHHUG00000015534.1"/>
</dbReference>
<feature type="domain" description="DUF676" evidence="1">
    <location>
        <begin position="1"/>
        <end position="63"/>
    </location>
</feature>
<dbReference type="Proteomes" id="UP000314982">
    <property type="component" value="Unassembled WGS sequence"/>
</dbReference>
<dbReference type="PANTHER" id="PTHR12482:SF40">
    <property type="entry name" value="PROTEIN FAM135A"/>
    <property type="match status" value="1"/>
</dbReference>
<accession>A0A4W5LN10</accession>
<name>A0A4W5LN10_9TELE</name>
<evidence type="ECO:0000313" key="2">
    <source>
        <dbReference type="Ensembl" id="ENSHHUP00000027149.1"/>
    </source>
</evidence>
<protein>
    <recommendedName>
        <fullName evidence="1">DUF676 domain-containing protein</fullName>
    </recommendedName>
</protein>
<dbReference type="InterPro" id="IPR044294">
    <property type="entry name" value="Lipase-like"/>
</dbReference>
<dbReference type="InterPro" id="IPR007751">
    <property type="entry name" value="DUF676_lipase-like"/>
</dbReference>